<keyword evidence="2" id="KW-1185">Reference proteome</keyword>
<organism evidence="1 2">
    <name type="scientific">Fusarium equiseti</name>
    <name type="common">Fusarium scirpi</name>
    <dbReference type="NCBI Taxonomy" id="61235"/>
    <lineage>
        <taxon>Eukaryota</taxon>
        <taxon>Fungi</taxon>
        <taxon>Dikarya</taxon>
        <taxon>Ascomycota</taxon>
        <taxon>Pezizomycotina</taxon>
        <taxon>Sordariomycetes</taxon>
        <taxon>Hypocreomycetidae</taxon>
        <taxon>Hypocreales</taxon>
        <taxon>Nectriaceae</taxon>
        <taxon>Fusarium</taxon>
        <taxon>Fusarium incarnatum-equiseti species complex</taxon>
    </lineage>
</organism>
<reference evidence="1" key="1">
    <citation type="submission" date="2022-09" db="EMBL/GenBank/DDBJ databases">
        <title>Fusarium specimens isolated from Avocado Roots.</title>
        <authorList>
            <person name="Stajich J."/>
            <person name="Roper C."/>
            <person name="Heimlech-Rivalta G."/>
        </authorList>
    </citation>
    <scope>NUCLEOTIDE SEQUENCE</scope>
    <source>
        <strain evidence="1">CF00095</strain>
    </source>
</reference>
<dbReference type="Proteomes" id="UP001152024">
    <property type="component" value="Unassembled WGS sequence"/>
</dbReference>
<evidence type="ECO:0000313" key="2">
    <source>
        <dbReference type="Proteomes" id="UP001152024"/>
    </source>
</evidence>
<comment type="caution">
    <text evidence="1">The sequence shown here is derived from an EMBL/GenBank/DDBJ whole genome shotgun (WGS) entry which is preliminary data.</text>
</comment>
<accession>A0ABQ8RKG7</accession>
<dbReference type="Pfam" id="PF12311">
    <property type="entry name" value="DUF3632"/>
    <property type="match status" value="1"/>
</dbReference>
<name>A0ABQ8RKG7_FUSEQ</name>
<sequence>MAATEEVKTDVPSDRPRWLVNIEESIEEELDEFSSESPYYEIVRDMLLAPKDSDTAVPDAVNRFYDLYISSAENERREPPDYMAGFKLNSMASIVFETVRDVFYTTFEHDRLAEFLIGIKKGAAAEYDPEVSEIIAVSALRIADHGLQNPQFVYHGWGLEAIAEKGWNAARGMYYILRLKHLANRCSVDESTKNLATEPEDIWSEAWLNISGLISKLYRGGLLDTDGPIWVSTDLQEALETKIDENVSSDAGRQAQALAAVNHILIAGEVFAKDVKAASETQKADFNAEKWKFWADKMKEIADLVDESARWNLKERAKEGHEMMVELWLE</sequence>
<gene>
    <name evidence="1" type="ORF">NW768_002884</name>
</gene>
<dbReference type="InterPro" id="IPR022085">
    <property type="entry name" value="OpdG"/>
</dbReference>
<evidence type="ECO:0008006" key="3">
    <source>
        <dbReference type="Google" id="ProtNLM"/>
    </source>
</evidence>
<protein>
    <recommendedName>
        <fullName evidence="3">Transcription factor</fullName>
    </recommendedName>
</protein>
<evidence type="ECO:0000313" key="1">
    <source>
        <dbReference type="EMBL" id="KAJ4137301.1"/>
    </source>
</evidence>
<dbReference type="EMBL" id="JAOQBH010000004">
    <property type="protein sequence ID" value="KAJ4137301.1"/>
    <property type="molecule type" value="Genomic_DNA"/>
</dbReference>
<proteinExistence type="predicted"/>